<feature type="transmembrane region" description="Helical" evidence="7">
    <location>
        <begin position="91"/>
        <end position="112"/>
    </location>
</feature>
<keyword evidence="2" id="KW-0813">Transport</keyword>
<dbReference type="PANTHER" id="PTHR48017">
    <property type="entry name" value="OS05G0424000 PROTEIN-RELATED"/>
    <property type="match status" value="1"/>
</dbReference>
<reference evidence="9 10" key="1">
    <citation type="submission" date="2019-11" db="EMBL/GenBank/DDBJ databases">
        <title>Whole genome sequence of Oryza granulata.</title>
        <authorList>
            <person name="Li W."/>
        </authorList>
    </citation>
    <scope>NUCLEOTIDE SEQUENCE [LARGE SCALE GENOMIC DNA]</scope>
    <source>
        <strain evidence="10">cv. Menghai</strain>
        <tissue evidence="9">Leaf</tissue>
    </source>
</reference>
<evidence type="ECO:0000256" key="4">
    <source>
        <dbReference type="ARBA" id="ARBA00022970"/>
    </source>
</evidence>
<keyword evidence="3 7" id="KW-0812">Transmembrane</keyword>
<evidence type="ECO:0000256" key="6">
    <source>
        <dbReference type="ARBA" id="ARBA00023136"/>
    </source>
</evidence>
<evidence type="ECO:0000256" key="5">
    <source>
        <dbReference type="ARBA" id="ARBA00022989"/>
    </source>
</evidence>
<evidence type="ECO:0000256" key="7">
    <source>
        <dbReference type="SAM" id="Phobius"/>
    </source>
</evidence>
<name>A0A6G1EFE4_9ORYZ</name>
<evidence type="ECO:0000256" key="1">
    <source>
        <dbReference type="ARBA" id="ARBA00004651"/>
    </source>
</evidence>
<evidence type="ECO:0000313" key="10">
    <source>
        <dbReference type="Proteomes" id="UP000479710"/>
    </source>
</evidence>
<keyword evidence="6 7" id="KW-0472">Membrane</keyword>
<protein>
    <recommendedName>
        <fullName evidence="8">Amino acid transporter transmembrane domain-containing protein</fullName>
    </recommendedName>
</protein>
<keyword evidence="4" id="KW-0029">Amino-acid transport</keyword>
<dbReference type="InterPro" id="IPR013057">
    <property type="entry name" value="AA_transpt_TM"/>
</dbReference>
<sequence length="153" mass="16399">MLTMSSEAHPNGGFRGSLIGVGVVAGFSSVQKDMIKQAPRPSEATVMKRATVMSVIVITLLYVLCGCMGYATFGDDASGNLLTGFGFYEPFWLLDIANAALVFQLIGAYVPAYVGASTIVAMLLPFFGNVVMLLAAMSFWPLTVYFPVEMYIA</sequence>
<feature type="domain" description="Amino acid transporter transmembrane" evidence="8">
    <location>
        <begin position="34"/>
        <end position="109"/>
    </location>
</feature>
<keyword evidence="5 7" id="KW-1133">Transmembrane helix</keyword>
<dbReference type="OrthoDB" id="40134at2759"/>
<evidence type="ECO:0000256" key="2">
    <source>
        <dbReference type="ARBA" id="ARBA00022448"/>
    </source>
</evidence>
<dbReference type="GO" id="GO:0005886">
    <property type="term" value="C:plasma membrane"/>
    <property type="evidence" value="ECO:0007669"/>
    <property type="project" value="UniProtKB-SubCell"/>
</dbReference>
<gene>
    <name evidence="9" type="ORF">E2562_003361</name>
</gene>
<comment type="subcellular location">
    <subcellularLocation>
        <location evidence="1">Cell membrane</location>
        <topology evidence="1">Multi-pass membrane protein</topology>
    </subcellularLocation>
</comment>
<comment type="caution">
    <text evidence="9">The sequence shown here is derived from an EMBL/GenBank/DDBJ whole genome shotgun (WGS) entry which is preliminary data.</text>
</comment>
<organism evidence="9 10">
    <name type="scientific">Oryza meyeriana var. granulata</name>
    <dbReference type="NCBI Taxonomy" id="110450"/>
    <lineage>
        <taxon>Eukaryota</taxon>
        <taxon>Viridiplantae</taxon>
        <taxon>Streptophyta</taxon>
        <taxon>Embryophyta</taxon>
        <taxon>Tracheophyta</taxon>
        <taxon>Spermatophyta</taxon>
        <taxon>Magnoliopsida</taxon>
        <taxon>Liliopsida</taxon>
        <taxon>Poales</taxon>
        <taxon>Poaceae</taxon>
        <taxon>BOP clade</taxon>
        <taxon>Oryzoideae</taxon>
        <taxon>Oryzeae</taxon>
        <taxon>Oryzinae</taxon>
        <taxon>Oryza</taxon>
        <taxon>Oryza meyeriana</taxon>
    </lineage>
</organism>
<dbReference type="EMBL" id="SPHZ02000003">
    <property type="protein sequence ID" value="KAF0923144.1"/>
    <property type="molecule type" value="Genomic_DNA"/>
</dbReference>
<accession>A0A6G1EFE4</accession>
<dbReference type="GO" id="GO:0006865">
    <property type="term" value="P:amino acid transport"/>
    <property type="evidence" value="ECO:0007669"/>
    <property type="project" value="UniProtKB-KW"/>
</dbReference>
<feature type="domain" description="Amino acid transporter transmembrane" evidence="8">
    <location>
        <begin position="113"/>
        <end position="152"/>
    </location>
</feature>
<dbReference type="AlphaFoldDB" id="A0A6G1EFE4"/>
<feature type="transmembrane region" description="Helical" evidence="7">
    <location>
        <begin position="50"/>
        <end position="71"/>
    </location>
</feature>
<proteinExistence type="predicted"/>
<evidence type="ECO:0000313" key="9">
    <source>
        <dbReference type="EMBL" id="KAF0923144.1"/>
    </source>
</evidence>
<dbReference type="Proteomes" id="UP000479710">
    <property type="component" value="Unassembled WGS sequence"/>
</dbReference>
<evidence type="ECO:0000259" key="8">
    <source>
        <dbReference type="Pfam" id="PF01490"/>
    </source>
</evidence>
<feature type="transmembrane region" description="Helical" evidence="7">
    <location>
        <begin position="119"/>
        <end position="140"/>
    </location>
</feature>
<dbReference type="Pfam" id="PF01490">
    <property type="entry name" value="Aa_trans"/>
    <property type="match status" value="2"/>
</dbReference>
<evidence type="ECO:0000256" key="3">
    <source>
        <dbReference type="ARBA" id="ARBA00022692"/>
    </source>
</evidence>
<feature type="transmembrane region" description="Helical" evidence="7">
    <location>
        <begin position="12"/>
        <end position="30"/>
    </location>
</feature>
<keyword evidence="10" id="KW-1185">Reference proteome</keyword>